<gene>
    <name evidence="2" type="ORF">A4U43_C01F11170</name>
</gene>
<proteinExistence type="predicted"/>
<organism evidence="2 3">
    <name type="scientific">Asparagus officinalis</name>
    <name type="common">Garden asparagus</name>
    <dbReference type="NCBI Taxonomy" id="4686"/>
    <lineage>
        <taxon>Eukaryota</taxon>
        <taxon>Viridiplantae</taxon>
        <taxon>Streptophyta</taxon>
        <taxon>Embryophyta</taxon>
        <taxon>Tracheophyta</taxon>
        <taxon>Spermatophyta</taxon>
        <taxon>Magnoliopsida</taxon>
        <taxon>Liliopsida</taxon>
        <taxon>Asparagales</taxon>
        <taxon>Asparagaceae</taxon>
        <taxon>Asparagoideae</taxon>
        <taxon>Asparagus</taxon>
    </lineage>
</organism>
<evidence type="ECO:0000313" key="3">
    <source>
        <dbReference type="Proteomes" id="UP000243459"/>
    </source>
</evidence>
<dbReference type="Gramene" id="ONK79867">
    <property type="protein sequence ID" value="ONK79867"/>
    <property type="gene ID" value="A4U43_C01F11170"/>
</dbReference>
<dbReference type="Proteomes" id="UP000243459">
    <property type="component" value="Chromosome 1"/>
</dbReference>
<sequence length="159" mass="17667">MDPKHMSSRVLLRHHRHHLDFASHSDVDPISLQYGARVLSPPSLAVAVAVVGLFDDRIKPSLDPNAIRRQKWGEKKLENGVNRSFSSGGGTLISFTLSVEPEPEPNSEPETPNPNDDPRSQIFRLQFPKQSATLALDKWVGEGKTVAQSELRQIAKDLN</sequence>
<protein>
    <submittedName>
        <fullName evidence="2">Uncharacterized protein</fullName>
    </submittedName>
</protein>
<name>A0A5P1FR15_ASPOF</name>
<dbReference type="EMBL" id="CM007381">
    <property type="protein sequence ID" value="ONK79867.1"/>
    <property type="molecule type" value="Genomic_DNA"/>
</dbReference>
<accession>A0A5P1FR15</accession>
<dbReference type="AlphaFoldDB" id="A0A5P1FR15"/>
<reference evidence="3" key="1">
    <citation type="journal article" date="2017" name="Nat. Commun.">
        <title>The asparagus genome sheds light on the origin and evolution of a young Y chromosome.</title>
        <authorList>
            <person name="Harkess A."/>
            <person name="Zhou J."/>
            <person name="Xu C."/>
            <person name="Bowers J.E."/>
            <person name="Van der Hulst R."/>
            <person name="Ayyampalayam S."/>
            <person name="Mercati F."/>
            <person name="Riccardi P."/>
            <person name="McKain M.R."/>
            <person name="Kakrana A."/>
            <person name="Tang H."/>
            <person name="Ray J."/>
            <person name="Groenendijk J."/>
            <person name="Arikit S."/>
            <person name="Mathioni S.M."/>
            <person name="Nakano M."/>
            <person name="Shan H."/>
            <person name="Telgmann-Rauber A."/>
            <person name="Kanno A."/>
            <person name="Yue Z."/>
            <person name="Chen H."/>
            <person name="Li W."/>
            <person name="Chen Y."/>
            <person name="Xu X."/>
            <person name="Zhang Y."/>
            <person name="Luo S."/>
            <person name="Chen H."/>
            <person name="Gao J."/>
            <person name="Mao Z."/>
            <person name="Pires J.C."/>
            <person name="Luo M."/>
            <person name="Kudrna D."/>
            <person name="Wing R.A."/>
            <person name="Meyers B.C."/>
            <person name="Yi K."/>
            <person name="Kong H."/>
            <person name="Lavrijsen P."/>
            <person name="Sunseri F."/>
            <person name="Falavigna A."/>
            <person name="Ye Y."/>
            <person name="Leebens-Mack J.H."/>
            <person name="Chen G."/>
        </authorList>
    </citation>
    <scope>NUCLEOTIDE SEQUENCE [LARGE SCALE GENOMIC DNA]</scope>
    <source>
        <strain evidence="3">cv. DH0086</strain>
    </source>
</reference>
<keyword evidence="3" id="KW-1185">Reference proteome</keyword>
<evidence type="ECO:0000256" key="1">
    <source>
        <dbReference type="SAM" id="MobiDB-lite"/>
    </source>
</evidence>
<feature type="region of interest" description="Disordered" evidence="1">
    <location>
        <begin position="95"/>
        <end position="122"/>
    </location>
</feature>
<evidence type="ECO:0000313" key="2">
    <source>
        <dbReference type="EMBL" id="ONK79867.1"/>
    </source>
</evidence>